<name>A0ACA9KQE2_9GLOM</name>
<proteinExistence type="predicted"/>
<dbReference type="EMBL" id="CAJVPM010002335">
    <property type="protein sequence ID" value="CAG8484480.1"/>
    <property type="molecule type" value="Genomic_DNA"/>
</dbReference>
<keyword evidence="2" id="KW-1185">Reference proteome</keyword>
<reference evidence="1" key="1">
    <citation type="submission" date="2021-06" db="EMBL/GenBank/DDBJ databases">
        <authorList>
            <person name="Kallberg Y."/>
            <person name="Tangrot J."/>
            <person name="Rosling A."/>
        </authorList>
    </citation>
    <scope>NUCLEOTIDE SEQUENCE</scope>
    <source>
        <strain evidence="1">AU212A</strain>
    </source>
</reference>
<evidence type="ECO:0000313" key="2">
    <source>
        <dbReference type="Proteomes" id="UP000789860"/>
    </source>
</evidence>
<dbReference type="Proteomes" id="UP000789860">
    <property type="component" value="Unassembled WGS sequence"/>
</dbReference>
<accession>A0ACA9KQE2</accession>
<evidence type="ECO:0000313" key="1">
    <source>
        <dbReference type="EMBL" id="CAG8484480.1"/>
    </source>
</evidence>
<protein>
    <submittedName>
        <fullName evidence="1">6844_t:CDS:1</fullName>
    </submittedName>
</protein>
<organism evidence="1 2">
    <name type="scientific">Scutellospora calospora</name>
    <dbReference type="NCBI Taxonomy" id="85575"/>
    <lineage>
        <taxon>Eukaryota</taxon>
        <taxon>Fungi</taxon>
        <taxon>Fungi incertae sedis</taxon>
        <taxon>Mucoromycota</taxon>
        <taxon>Glomeromycotina</taxon>
        <taxon>Glomeromycetes</taxon>
        <taxon>Diversisporales</taxon>
        <taxon>Gigasporaceae</taxon>
        <taxon>Scutellospora</taxon>
    </lineage>
</organism>
<sequence length="133" mass="16313">MENKKKYNTYSQYKRQVPENKKRQKQWQERDRIVSYKHRIIETKIEQEQRKERDKLAHHKRRNQTNDNYNIELFYLGPHVICNYCEVKKFVGESNSLCCNNEKIVLSDEETPPALLDLFIKTDKIRHRFRNNI</sequence>
<comment type="caution">
    <text evidence="1">The sequence shown here is derived from an EMBL/GenBank/DDBJ whole genome shotgun (WGS) entry which is preliminary data.</text>
</comment>
<gene>
    <name evidence="1" type="ORF">SCALOS_LOCUS2569</name>
</gene>